<dbReference type="Proteomes" id="UP000276215">
    <property type="component" value="Unassembled WGS sequence"/>
</dbReference>
<proteinExistence type="predicted"/>
<reference evidence="1 2" key="1">
    <citation type="journal article" date="2018" name="Nat. Ecol. Evol.">
        <title>Pezizomycetes genomes reveal the molecular basis of ectomycorrhizal truffle lifestyle.</title>
        <authorList>
            <person name="Murat C."/>
            <person name="Payen T."/>
            <person name="Noel B."/>
            <person name="Kuo A."/>
            <person name="Morin E."/>
            <person name="Chen J."/>
            <person name="Kohler A."/>
            <person name="Krizsan K."/>
            <person name="Balestrini R."/>
            <person name="Da Silva C."/>
            <person name="Montanini B."/>
            <person name="Hainaut M."/>
            <person name="Levati E."/>
            <person name="Barry K.W."/>
            <person name="Belfiori B."/>
            <person name="Cichocki N."/>
            <person name="Clum A."/>
            <person name="Dockter R.B."/>
            <person name="Fauchery L."/>
            <person name="Guy J."/>
            <person name="Iotti M."/>
            <person name="Le Tacon F."/>
            <person name="Lindquist E.A."/>
            <person name="Lipzen A."/>
            <person name="Malagnac F."/>
            <person name="Mello A."/>
            <person name="Molinier V."/>
            <person name="Miyauchi S."/>
            <person name="Poulain J."/>
            <person name="Riccioni C."/>
            <person name="Rubini A."/>
            <person name="Sitrit Y."/>
            <person name="Splivallo R."/>
            <person name="Traeger S."/>
            <person name="Wang M."/>
            <person name="Zifcakova L."/>
            <person name="Wipf D."/>
            <person name="Zambonelli A."/>
            <person name="Paolocci F."/>
            <person name="Nowrousian M."/>
            <person name="Ottonello S."/>
            <person name="Baldrian P."/>
            <person name="Spatafora J.W."/>
            <person name="Henrissat B."/>
            <person name="Nagy L.G."/>
            <person name="Aury J.M."/>
            <person name="Wincker P."/>
            <person name="Grigoriev I.V."/>
            <person name="Bonfante P."/>
            <person name="Martin F.M."/>
        </authorList>
    </citation>
    <scope>NUCLEOTIDE SEQUENCE [LARGE SCALE GENOMIC DNA]</scope>
    <source>
        <strain evidence="1 2">120613-1</strain>
    </source>
</reference>
<name>A0A3N4J194_9PEZI</name>
<gene>
    <name evidence="1" type="ORF">L873DRAFT_473889</name>
</gene>
<protein>
    <submittedName>
        <fullName evidence="1">Uncharacterized protein</fullName>
    </submittedName>
</protein>
<dbReference type="AlphaFoldDB" id="A0A3N4J194"/>
<organism evidence="1 2">
    <name type="scientific">Choiromyces venosus 120613-1</name>
    <dbReference type="NCBI Taxonomy" id="1336337"/>
    <lineage>
        <taxon>Eukaryota</taxon>
        <taxon>Fungi</taxon>
        <taxon>Dikarya</taxon>
        <taxon>Ascomycota</taxon>
        <taxon>Pezizomycotina</taxon>
        <taxon>Pezizomycetes</taxon>
        <taxon>Pezizales</taxon>
        <taxon>Tuberaceae</taxon>
        <taxon>Choiromyces</taxon>
    </lineage>
</organism>
<accession>A0A3N4J194</accession>
<sequence>MNCSSIYFCFIHHSACCPEVAYFTFLIRSWHFLVQLGSVARELVFHWRTQETRYANCECHSMILTNTFHVGLIGLISTPTYMFSIPSLLTYLPILTEPLPRVSIL</sequence>
<keyword evidence="2" id="KW-1185">Reference proteome</keyword>
<evidence type="ECO:0000313" key="2">
    <source>
        <dbReference type="Proteomes" id="UP000276215"/>
    </source>
</evidence>
<dbReference type="EMBL" id="ML120534">
    <property type="protein sequence ID" value="RPA90220.1"/>
    <property type="molecule type" value="Genomic_DNA"/>
</dbReference>
<evidence type="ECO:0000313" key="1">
    <source>
        <dbReference type="EMBL" id="RPA90220.1"/>
    </source>
</evidence>